<feature type="domain" description="AAA+ ATPase" evidence="1">
    <location>
        <begin position="10"/>
        <end position="152"/>
    </location>
</feature>
<keyword evidence="3" id="KW-1185">Reference proteome</keyword>
<dbReference type="Proteomes" id="UP001433268">
    <property type="component" value="Unassembled WGS sequence"/>
</dbReference>
<dbReference type="SMART" id="SM00382">
    <property type="entry name" value="AAA"/>
    <property type="match status" value="1"/>
</dbReference>
<dbReference type="InterPro" id="IPR027417">
    <property type="entry name" value="P-loop_NTPase"/>
</dbReference>
<dbReference type="SUPFAM" id="SSF52540">
    <property type="entry name" value="P-loop containing nucleoside triphosphate hydrolases"/>
    <property type="match status" value="1"/>
</dbReference>
<name>A0ABR1V9G8_9PEZI</name>
<reference evidence="2 3" key="1">
    <citation type="submission" date="2023-01" db="EMBL/GenBank/DDBJ databases">
        <title>Analysis of 21 Apiospora genomes using comparative genomics revels a genus with tremendous synthesis potential of carbohydrate active enzymes and secondary metabolites.</title>
        <authorList>
            <person name="Sorensen T."/>
        </authorList>
    </citation>
    <scope>NUCLEOTIDE SEQUENCE [LARGE SCALE GENOMIC DNA]</scope>
    <source>
        <strain evidence="2 3">CBS 114990</strain>
    </source>
</reference>
<dbReference type="GeneID" id="92050724"/>
<evidence type="ECO:0000313" key="3">
    <source>
        <dbReference type="Proteomes" id="UP001433268"/>
    </source>
</evidence>
<dbReference type="PANTHER" id="PTHR46411">
    <property type="entry name" value="FAMILY ATPASE, PUTATIVE-RELATED"/>
    <property type="match status" value="1"/>
</dbReference>
<comment type="caution">
    <text evidence="2">The sequence shown here is derived from an EMBL/GenBank/DDBJ whole genome shotgun (WGS) entry which is preliminary data.</text>
</comment>
<proteinExistence type="predicted"/>
<dbReference type="RefSeq" id="XP_066663356.1">
    <property type="nucleotide sequence ID" value="XM_066817664.1"/>
</dbReference>
<dbReference type="EMBL" id="JAQQWN010000009">
    <property type="protein sequence ID" value="KAK8066603.1"/>
    <property type="molecule type" value="Genomic_DNA"/>
</dbReference>
<sequence>MPTRKPHVGKGLVALLHGTPRSGKTLTAETAAEGTRRALVMTSVGELSKNNYAVSFERELKRVLQYATTWRAIVLLDEADVFLEACEGGKNTDRDLLVVVFLKELEYFSGIVFLTTNRVGAFGTAVKSRIHLSLGYHPTKHEVRRRIWTLCLKGVPAKESDIEILDVGSGDGEALEHLVASELNGREISNIVNTARTIARFEEKRLQWGHISTVFKVRSAFDVKVQSEVVQ</sequence>
<protein>
    <recommendedName>
        <fullName evidence="1">AAA+ ATPase domain-containing protein</fullName>
    </recommendedName>
</protein>
<evidence type="ECO:0000259" key="1">
    <source>
        <dbReference type="SMART" id="SM00382"/>
    </source>
</evidence>
<dbReference type="InterPro" id="IPR003959">
    <property type="entry name" value="ATPase_AAA_core"/>
</dbReference>
<evidence type="ECO:0000313" key="2">
    <source>
        <dbReference type="EMBL" id="KAK8066603.1"/>
    </source>
</evidence>
<dbReference type="Pfam" id="PF00004">
    <property type="entry name" value="AAA"/>
    <property type="match status" value="1"/>
</dbReference>
<dbReference type="Gene3D" id="3.40.50.300">
    <property type="entry name" value="P-loop containing nucleotide triphosphate hydrolases"/>
    <property type="match status" value="1"/>
</dbReference>
<dbReference type="InterPro" id="IPR003593">
    <property type="entry name" value="AAA+_ATPase"/>
</dbReference>
<gene>
    <name evidence="2" type="ORF">PG997_013350</name>
</gene>
<organism evidence="2 3">
    <name type="scientific">Apiospora hydei</name>
    <dbReference type="NCBI Taxonomy" id="1337664"/>
    <lineage>
        <taxon>Eukaryota</taxon>
        <taxon>Fungi</taxon>
        <taxon>Dikarya</taxon>
        <taxon>Ascomycota</taxon>
        <taxon>Pezizomycotina</taxon>
        <taxon>Sordariomycetes</taxon>
        <taxon>Xylariomycetidae</taxon>
        <taxon>Amphisphaeriales</taxon>
        <taxon>Apiosporaceae</taxon>
        <taxon>Apiospora</taxon>
    </lineage>
</organism>
<dbReference type="PANTHER" id="PTHR46411:SF3">
    <property type="entry name" value="AAA+ ATPASE DOMAIN-CONTAINING PROTEIN"/>
    <property type="match status" value="1"/>
</dbReference>
<accession>A0ABR1V9G8</accession>